<organism evidence="1 2">
    <name type="scientific">Janthinobacterium agaricidamnosum NBRC 102515 = DSM 9628</name>
    <dbReference type="NCBI Taxonomy" id="1349767"/>
    <lineage>
        <taxon>Bacteria</taxon>
        <taxon>Pseudomonadati</taxon>
        <taxon>Pseudomonadota</taxon>
        <taxon>Betaproteobacteria</taxon>
        <taxon>Burkholderiales</taxon>
        <taxon>Oxalobacteraceae</taxon>
        <taxon>Janthinobacterium</taxon>
    </lineage>
</organism>
<accession>W0V2L9</accession>
<dbReference type="EMBL" id="HG322949">
    <property type="protein sequence ID" value="CDG82126.1"/>
    <property type="molecule type" value="Genomic_DNA"/>
</dbReference>
<evidence type="ECO:0000313" key="1">
    <source>
        <dbReference type="EMBL" id="CDG82126.1"/>
    </source>
</evidence>
<dbReference type="AlphaFoldDB" id="W0V2L9"/>
<evidence type="ECO:0000313" key="2">
    <source>
        <dbReference type="Proteomes" id="UP000027604"/>
    </source>
</evidence>
<dbReference type="HOGENOM" id="CLU_3344587_0_0_4"/>
<sequence>MWEKECALDLPRNLAILYINVSTWKNYHKVYCLWEMI</sequence>
<gene>
    <name evidence="1" type="ORF">GJA_1475</name>
</gene>
<protein>
    <submittedName>
        <fullName evidence="1">Uncharacterized protein</fullName>
    </submittedName>
</protein>
<keyword evidence="2" id="KW-1185">Reference proteome</keyword>
<reference evidence="1 2" key="1">
    <citation type="journal article" date="2015" name="Genome Announc.">
        <title>Genome Sequence of Mushroom Soft-Rot Pathogen Janthinobacterium agaricidamnosum.</title>
        <authorList>
            <person name="Graupner K."/>
            <person name="Lackner G."/>
            <person name="Hertweck C."/>
        </authorList>
    </citation>
    <scope>NUCLEOTIDE SEQUENCE [LARGE SCALE GENOMIC DNA]</scope>
    <source>
        <strain evidence="2">NBRC 102515 / DSM 9628</strain>
    </source>
</reference>
<dbReference type="Proteomes" id="UP000027604">
    <property type="component" value="Chromosome I"/>
</dbReference>
<proteinExistence type="predicted"/>
<dbReference type="STRING" id="1349767.GJA_1475"/>
<dbReference type="KEGG" id="jag:GJA_1475"/>
<name>W0V2L9_9BURK</name>